<dbReference type="InterPro" id="IPR000281">
    <property type="entry name" value="HTH_RpiR"/>
</dbReference>
<dbReference type="GO" id="GO:0097367">
    <property type="term" value="F:carbohydrate derivative binding"/>
    <property type="evidence" value="ECO:0007669"/>
    <property type="project" value="InterPro"/>
</dbReference>
<dbReference type="RefSeq" id="WP_063496459.1">
    <property type="nucleotide sequence ID" value="NZ_CP014578.1"/>
</dbReference>
<dbReference type="InterPro" id="IPR047640">
    <property type="entry name" value="RpiR-like"/>
</dbReference>
<evidence type="ECO:0000313" key="3">
    <source>
        <dbReference type="Proteomes" id="UP000076852"/>
    </source>
</evidence>
<dbReference type="PANTHER" id="PTHR30514">
    <property type="entry name" value="GLUCOKINASE"/>
    <property type="match status" value="1"/>
</dbReference>
<name>A0A160FKW7_9BURK</name>
<dbReference type="InterPro" id="IPR036388">
    <property type="entry name" value="WH-like_DNA-bd_sf"/>
</dbReference>
<accession>A0A160FKW7</accession>
<dbReference type="GO" id="GO:0003700">
    <property type="term" value="F:DNA-binding transcription factor activity"/>
    <property type="evidence" value="ECO:0007669"/>
    <property type="project" value="InterPro"/>
</dbReference>
<evidence type="ECO:0000259" key="1">
    <source>
        <dbReference type="PROSITE" id="PS51071"/>
    </source>
</evidence>
<dbReference type="InterPro" id="IPR046348">
    <property type="entry name" value="SIS_dom_sf"/>
</dbReference>
<dbReference type="SUPFAM" id="SSF53697">
    <property type="entry name" value="SIS domain"/>
    <property type="match status" value="1"/>
</dbReference>
<proteinExistence type="predicted"/>
<dbReference type="GO" id="GO:1901135">
    <property type="term" value="P:carbohydrate derivative metabolic process"/>
    <property type="evidence" value="ECO:0007669"/>
    <property type="project" value="InterPro"/>
</dbReference>
<dbReference type="SUPFAM" id="SSF46689">
    <property type="entry name" value="Homeodomain-like"/>
    <property type="match status" value="1"/>
</dbReference>
<reference evidence="2 3" key="1">
    <citation type="journal article" date="2016" name="Gene">
        <title>PacBio SMRT assembly of a complex multi-replicon genome reveals chlorocatechol degradative operon in a region of genome plasticity.</title>
        <authorList>
            <person name="Ricker N."/>
            <person name="Shen S.Y."/>
            <person name="Goordial J."/>
            <person name="Jin S."/>
            <person name="Fulthorpe R.R."/>
        </authorList>
    </citation>
    <scope>NUCLEOTIDE SEQUENCE [LARGE SCALE GENOMIC DNA]</scope>
    <source>
        <strain evidence="2 3">OLGA172</strain>
    </source>
</reference>
<dbReference type="Gene3D" id="3.40.50.10490">
    <property type="entry name" value="Glucose-6-phosphate isomerase like protein, domain 1"/>
    <property type="match status" value="1"/>
</dbReference>
<dbReference type="KEGG" id="buz:AYM40_12255"/>
<dbReference type="EMBL" id="CP014578">
    <property type="protein sequence ID" value="ANB73051.1"/>
    <property type="molecule type" value="Genomic_DNA"/>
</dbReference>
<dbReference type="STRING" id="1804984.AYM40_12255"/>
<organism evidence="2 3">
    <name type="scientific">Paraburkholderia phytofirmans OLGA172</name>
    <dbReference type="NCBI Taxonomy" id="1417228"/>
    <lineage>
        <taxon>Bacteria</taxon>
        <taxon>Pseudomonadati</taxon>
        <taxon>Pseudomonadota</taxon>
        <taxon>Betaproteobacteria</taxon>
        <taxon>Burkholderiales</taxon>
        <taxon>Burkholderiaceae</taxon>
        <taxon>Paraburkholderia</taxon>
    </lineage>
</organism>
<dbReference type="AlphaFoldDB" id="A0A160FKW7"/>
<feature type="domain" description="HTH rpiR-type" evidence="1">
    <location>
        <begin position="3"/>
        <end position="79"/>
    </location>
</feature>
<dbReference type="Pfam" id="PF01418">
    <property type="entry name" value="HTH_6"/>
    <property type="match status" value="1"/>
</dbReference>
<dbReference type="Proteomes" id="UP000076852">
    <property type="component" value="Chromosome 1"/>
</dbReference>
<protein>
    <recommendedName>
        <fullName evidence="1">HTH rpiR-type domain-containing protein</fullName>
    </recommendedName>
</protein>
<dbReference type="Gene3D" id="1.10.10.10">
    <property type="entry name" value="Winged helix-like DNA-binding domain superfamily/Winged helix DNA-binding domain"/>
    <property type="match status" value="1"/>
</dbReference>
<keyword evidence="3" id="KW-1185">Reference proteome</keyword>
<dbReference type="OrthoDB" id="8582409at2"/>
<dbReference type="PROSITE" id="PS51071">
    <property type="entry name" value="HTH_RPIR"/>
    <property type="match status" value="1"/>
</dbReference>
<sequence length="290" mass="32676">MFDQIVKKLSSDAARQTHSDQLLARYFEANLQQIPFETAASIAKKMDLSPMTVGRFLRRIGYNGLDELKNDLKRISRKGGPKSSAWELSGSIEDLRRDQQEGRLVSELIEQQIDVLRGISAMARSDKWDKAVSTITNAEAVFVASFQNIAGIARYFSEQMQYVRGGITFMDGANGTYLEMFGSSARNRLLILIDCRRFATKTRPLAKLAREAGITVLLVTDIHCNWADEDSDISLVLPSMRWRTWDSFLPLAALLDLLVTSCLITLGDDVVERAELVRTLQNTFGDFVRR</sequence>
<evidence type="ECO:0000313" key="2">
    <source>
        <dbReference type="EMBL" id="ANB73051.1"/>
    </source>
</evidence>
<dbReference type="PANTHER" id="PTHR30514:SF18">
    <property type="entry name" value="RPIR-FAMILY TRANSCRIPTIONAL REGULATOR"/>
    <property type="match status" value="1"/>
</dbReference>
<dbReference type="InterPro" id="IPR009057">
    <property type="entry name" value="Homeodomain-like_sf"/>
</dbReference>
<gene>
    <name evidence="2" type="ORF">AYM40_12255</name>
</gene>
<dbReference type="GO" id="GO:0003677">
    <property type="term" value="F:DNA binding"/>
    <property type="evidence" value="ECO:0007669"/>
    <property type="project" value="InterPro"/>
</dbReference>